<organism evidence="1 2">
    <name type="scientific">Ceratodon purpureus</name>
    <name type="common">Fire moss</name>
    <name type="synonym">Dicranum purpureum</name>
    <dbReference type="NCBI Taxonomy" id="3225"/>
    <lineage>
        <taxon>Eukaryota</taxon>
        <taxon>Viridiplantae</taxon>
        <taxon>Streptophyta</taxon>
        <taxon>Embryophyta</taxon>
        <taxon>Bryophyta</taxon>
        <taxon>Bryophytina</taxon>
        <taxon>Bryopsida</taxon>
        <taxon>Dicranidae</taxon>
        <taxon>Pseudoditrichales</taxon>
        <taxon>Ditrichaceae</taxon>
        <taxon>Ceratodon</taxon>
    </lineage>
</organism>
<dbReference type="Proteomes" id="UP000822688">
    <property type="component" value="Chromosome 2"/>
</dbReference>
<sequence>MKKIADSVVPELSKKASQLGFVSQFVPGFTSEMLVVANLMYRVEYFLTNRLNSHLEAEGLGHVDHVMEAVNRSKNKFLLENEKKALKVALKNFFTAIGGNNVSWKVLMSQWETCRDWQRRRLVTVAHPLEHLGRLEEVKFNISCEKGYGAVREIALVMVDVAMETVSS</sequence>
<dbReference type="AlphaFoldDB" id="A0A8T0IV27"/>
<protein>
    <submittedName>
        <fullName evidence="1">Uncharacterized protein</fullName>
    </submittedName>
</protein>
<reference evidence="1" key="1">
    <citation type="submission" date="2020-06" db="EMBL/GenBank/DDBJ databases">
        <title>WGS assembly of Ceratodon purpureus strain R40.</title>
        <authorList>
            <person name="Carey S.B."/>
            <person name="Jenkins J."/>
            <person name="Shu S."/>
            <person name="Lovell J.T."/>
            <person name="Sreedasyam A."/>
            <person name="Maumus F."/>
            <person name="Tiley G.P."/>
            <person name="Fernandez-Pozo N."/>
            <person name="Barry K."/>
            <person name="Chen C."/>
            <person name="Wang M."/>
            <person name="Lipzen A."/>
            <person name="Daum C."/>
            <person name="Saski C.A."/>
            <person name="Payton A.C."/>
            <person name="Mcbreen J.C."/>
            <person name="Conrad R.E."/>
            <person name="Kollar L.M."/>
            <person name="Olsson S."/>
            <person name="Huttunen S."/>
            <person name="Landis J.B."/>
            <person name="Wickett N.J."/>
            <person name="Johnson M.G."/>
            <person name="Rensing S.A."/>
            <person name="Grimwood J."/>
            <person name="Schmutz J."/>
            <person name="Mcdaniel S.F."/>
        </authorList>
    </citation>
    <scope>NUCLEOTIDE SEQUENCE</scope>
    <source>
        <strain evidence="1">R40</strain>
    </source>
</reference>
<name>A0A8T0IV27_CERPU</name>
<comment type="caution">
    <text evidence="1">The sequence shown here is derived from an EMBL/GenBank/DDBJ whole genome shotgun (WGS) entry which is preliminary data.</text>
</comment>
<accession>A0A8T0IV27</accession>
<keyword evidence="2" id="KW-1185">Reference proteome</keyword>
<evidence type="ECO:0000313" key="1">
    <source>
        <dbReference type="EMBL" id="KAG0586985.1"/>
    </source>
</evidence>
<gene>
    <name evidence="1" type="ORF">KC19_2G132700</name>
</gene>
<proteinExistence type="predicted"/>
<evidence type="ECO:0000313" key="2">
    <source>
        <dbReference type="Proteomes" id="UP000822688"/>
    </source>
</evidence>
<dbReference type="EMBL" id="CM026422">
    <property type="protein sequence ID" value="KAG0586985.1"/>
    <property type="molecule type" value="Genomic_DNA"/>
</dbReference>